<dbReference type="InterPro" id="IPR016177">
    <property type="entry name" value="DNA-bd_dom_sf"/>
</dbReference>
<evidence type="ECO:0000256" key="1">
    <source>
        <dbReference type="ARBA" id="ARBA00004123"/>
    </source>
</evidence>
<dbReference type="SMART" id="SM00380">
    <property type="entry name" value="AP2"/>
    <property type="match status" value="1"/>
</dbReference>
<accession>A0AAD5D0E2</accession>
<proteinExistence type="predicted"/>
<dbReference type="InterPro" id="IPR036955">
    <property type="entry name" value="AP2/ERF_dom_sf"/>
</dbReference>
<comment type="subcellular location">
    <subcellularLocation>
        <location evidence="1">Nucleus</location>
    </subcellularLocation>
</comment>
<keyword evidence="8" id="KW-1185">Reference proteome</keyword>
<evidence type="ECO:0000256" key="3">
    <source>
        <dbReference type="ARBA" id="ARBA00023125"/>
    </source>
</evidence>
<dbReference type="CDD" id="cd00018">
    <property type="entry name" value="AP2"/>
    <property type="match status" value="1"/>
</dbReference>
<dbReference type="Gene3D" id="3.30.730.10">
    <property type="entry name" value="AP2/ERF domain"/>
    <property type="match status" value="1"/>
</dbReference>
<evidence type="ECO:0000259" key="6">
    <source>
        <dbReference type="PROSITE" id="PS51032"/>
    </source>
</evidence>
<dbReference type="PANTHER" id="PTHR32467:SF108">
    <property type="entry name" value="AP2 DOMAIN TRANSCRIPTION FACTOR"/>
    <property type="match status" value="1"/>
</dbReference>
<keyword evidence="3" id="KW-0238">DNA-binding</keyword>
<evidence type="ECO:0000256" key="5">
    <source>
        <dbReference type="ARBA" id="ARBA00023242"/>
    </source>
</evidence>
<dbReference type="Proteomes" id="UP001206925">
    <property type="component" value="Unassembled WGS sequence"/>
</dbReference>
<dbReference type="PROSITE" id="PS51032">
    <property type="entry name" value="AP2_ERF"/>
    <property type="match status" value="1"/>
</dbReference>
<dbReference type="PRINTS" id="PR00367">
    <property type="entry name" value="ETHRSPELEMNT"/>
</dbReference>
<keyword evidence="2" id="KW-0805">Transcription regulation</keyword>
<evidence type="ECO:0000256" key="2">
    <source>
        <dbReference type="ARBA" id="ARBA00023015"/>
    </source>
</evidence>
<feature type="domain" description="AP2/ERF" evidence="6">
    <location>
        <begin position="26"/>
        <end position="83"/>
    </location>
</feature>
<dbReference type="SUPFAM" id="SSF54171">
    <property type="entry name" value="DNA-binding domain"/>
    <property type="match status" value="1"/>
</dbReference>
<dbReference type="GO" id="GO:0003677">
    <property type="term" value="F:DNA binding"/>
    <property type="evidence" value="ECO:0007669"/>
    <property type="project" value="UniProtKB-KW"/>
</dbReference>
<name>A0AAD5D0E2_AMBAR</name>
<protein>
    <recommendedName>
        <fullName evidence="6">AP2/ERF domain-containing protein</fullName>
    </recommendedName>
</protein>
<evidence type="ECO:0000313" key="8">
    <source>
        <dbReference type="Proteomes" id="UP001206925"/>
    </source>
</evidence>
<organism evidence="7 8">
    <name type="scientific">Ambrosia artemisiifolia</name>
    <name type="common">Common ragweed</name>
    <dbReference type="NCBI Taxonomy" id="4212"/>
    <lineage>
        <taxon>Eukaryota</taxon>
        <taxon>Viridiplantae</taxon>
        <taxon>Streptophyta</taxon>
        <taxon>Embryophyta</taxon>
        <taxon>Tracheophyta</taxon>
        <taxon>Spermatophyta</taxon>
        <taxon>Magnoliopsida</taxon>
        <taxon>eudicotyledons</taxon>
        <taxon>Gunneridae</taxon>
        <taxon>Pentapetalae</taxon>
        <taxon>asterids</taxon>
        <taxon>campanulids</taxon>
        <taxon>Asterales</taxon>
        <taxon>Asteraceae</taxon>
        <taxon>Asteroideae</taxon>
        <taxon>Heliantheae alliance</taxon>
        <taxon>Heliantheae</taxon>
        <taxon>Ambrosia</taxon>
    </lineage>
</organism>
<keyword evidence="5" id="KW-0539">Nucleus</keyword>
<dbReference type="InterPro" id="IPR001471">
    <property type="entry name" value="AP2/ERF_dom"/>
</dbReference>
<dbReference type="Pfam" id="PF00847">
    <property type="entry name" value="AP2"/>
    <property type="match status" value="1"/>
</dbReference>
<dbReference type="PANTHER" id="PTHR32467">
    <property type="entry name" value="AP2-LIKE ETHYLENE-RESPONSIVE TRANSCRIPTION FACTOR"/>
    <property type="match status" value="1"/>
</dbReference>
<evidence type="ECO:0000313" key="7">
    <source>
        <dbReference type="EMBL" id="KAI7751214.1"/>
    </source>
</evidence>
<dbReference type="EMBL" id="JAMZMK010005949">
    <property type="protein sequence ID" value="KAI7751214.1"/>
    <property type="molecule type" value="Genomic_DNA"/>
</dbReference>
<dbReference type="GO" id="GO:0003700">
    <property type="term" value="F:DNA-binding transcription factor activity"/>
    <property type="evidence" value="ECO:0007669"/>
    <property type="project" value="InterPro"/>
</dbReference>
<keyword evidence="4" id="KW-0804">Transcription</keyword>
<dbReference type="GO" id="GO:0005634">
    <property type="term" value="C:nucleus"/>
    <property type="evidence" value="ECO:0007669"/>
    <property type="project" value="UniProtKB-SubCell"/>
</dbReference>
<gene>
    <name evidence="7" type="ORF">M8C21_021283</name>
</gene>
<evidence type="ECO:0000256" key="4">
    <source>
        <dbReference type="ARBA" id="ARBA00023163"/>
    </source>
</evidence>
<sequence>MKDLSKEDFIHILRRQSNGFSRGTSKYRGVTLHKCGRWEARMGQLLGKKYVYLGLFDKEVEAARAYDKAAVQCNGREAITNFEPSTYGYGVDINWGGKNEAGGYNLDLNLDIGFTARELPYGKRPKLTTGIGVSNSSWQMQRAIGHNVAGASAAASSGFYSSVTKFRDPLLFNINMQNKASSQY</sequence>
<dbReference type="AlphaFoldDB" id="A0AAD5D0E2"/>
<reference evidence="7" key="1">
    <citation type="submission" date="2022-06" db="EMBL/GenBank/DDBJ databases">
        <title>Uncovering the hologenomic basis of an extraordinary plant invasion.</title>
        <authorList>
            <person name="Bieker V.C."/>
            <person name="Martin M.D."/>
            <person name="Gilbert T."/>
            <person name="Hodgins K."/>
            <person name="Battlay P."/>
            <person name="Petersen B."/>
            <person name="Wilson J."/>
        </authorList>
    </citation>
    <scope>NUCLEOTIDE SEQUENCE</scope>
    <source>
        <strain evidence="7">AA19_3_7</strain>
        <tissue evidence="7">Leaf</tissue>
    </source>
</reference>
<comment type="caution">
    <text evidence="7">The sequence shown here is derived from an EMBL/GenBank/DDBJ whole genome shotgun (WGS) entry which is preliminary data.</text>
</comment>